<gene>
    <name evidence="2" type="ORF">B0293_31080</name>
</gene>
<keyword evidence="1" id="KW-1133">Transmembrane helix</keyword>
<feature type="transmembrane region" description="Helical" evidence="1">
    <location>
        <begin position="92"/>
        <end position="111"/>
    </location>
</feature>
<dbReference type="PANTHER" id="PTHR34821">
    <property type="entry name" value="INNER MEMBRANE PROTEIN YDCZ"/>
    <property type="match status" value="1"/>
</dbReference>
<feature type="transmembrane region" description="Helical" evidence="1">
    <location>
        <begin position="296"/>
        <end position="315"/>
    </location>
</feature>
<dbReference type="EMBL" id="MUXN01000024">
    <property type="protein sequence ID" value="OOC02602.1"/>
    <property type="molecule type" value="Genomic_DNA"/>
</dbReference>
<name>A0ABX3J8K0_9PSEU</name>
<sequence length="336" mass="33048">MGRGESVEPGSPAGLGRGPIPIAGAVIGGVGLAVQSRLNGELGSRVGDGITATLASTSVGLLLLLAIVPLLPVGRRGLRLVHAAVRGGELRWWHLAGGVCGAVFVAGQGISVGSVGVAVFTVAVVGGSAVGGLLMDRFWGGAGAPRRITVARTAGAAACVVAVAVTGRGAWSGSGTLALVVLPVFAGVAIAVQSALNGRVGAVAGSPWPATLINFVVAAGSLTLALTIRAGFGGDLPGHLPSEPLLYLGGLIGVGVVSVATLVVRRIGVLVFGLASVSGQLLGAVLLDALTPGPRPSVATFAGVAITFGALVLAAHPRFRRSETVQDVRSPVSGPR</sequence>
<feature type="transmembrane region" description="Helical" evidence="1">
    <location>
        <begin position="150"/>
        <end position="171"/>
    </location>
</feature>
<protein>
    <recommendedName>
        <fullName evidence="4">Inner membrane protein</fullName>
    </recommendedName>
</protein>
<evidence type="ECO:0000313" key="2">
    <source>
        <dbReference type="EMBL" id="OOC02602.1"/>
    </source>
</evidence>
<feature type="transmembrane region" description="Helical" evidence="1">
    <location>
        <begin position="269"/>
        <end position="290"/>
    </location>
</feature>
<reference evidence="2 3" key="1">
    <citation type="submission" date="2017-02" db="EMBL/GenBank/DDBJ databases">
        <title>Amycolatopsis azurea DSM 43854 draft genome.</title>
        <authorList>
            <person name="Mayilraj S."/>
        </authorList>
    </citation>
    <scope>NUCLEOTIDE SEQUENCE [LARGE SCALE GENOMIC DNA]</scope>
    <source>
        <strain evidence="2 3">DSM 43854</strain>
    </source>
</reference>
<keyword evidence="1" id="KW-0472">Membrane</keyword>
<evidence type="ECO:0008006" key="4">
    <source>
        <dbReference type="Google" id="ProtNLM"/>
    </source>
</evidence>
<feature type="transmembrane region" description="Helical" evidence="1">
    <location>
        <begin position="20"/>
        <end position="38"/>
    </location>
</feature>
<organism evidence="2 3">
    <name type="scientific">Amycolatopsis azurea DSM 43854</name>
    <dbReference type="NCBI Taxonomy" id="1238180"/>
    <lineage>
        <taxon>Bacteria</taxon>
        <taxon>Bacillati</taxon>
        <taxon>Actinomycetota</taxon>
        <taxon>Actinomycetes</taxon>
        <taxon>Pseudonocardiales</taxon>
        <taxon>Pseudonocardiaceae</taxon>
        <taxon>Amycolatopsis</taxon>
    </lineage>
</organism>
<dbReference type="Pfam" id="PF04657">
    <property type="entry name" value="DMT_YdcZ"/>
    <property type="match status" value="2"/>
</dbReference>
<feature type="transmembrane region" description="Helical" evidence="1">
    <location>
        <begin position="208"/>
        <end position="232"/>
    </location>
</feature>
<dbReference type="Proteomes" id="UP000188551">
    <property type="component" value="Unassembled WGS sequence"/>
</dbReference>
<feature type="transmembrane region" description="Helical" evidence="1">
    <location>
        <begin position="177"/>
        <end position="196"/>
    </location>
</feature>
<evidence type="ECO:0000313" key="3">
    <source>
        <dbReference type="Proteomes" id="UP000188551"/>
    </source>
</evidence>
<proteinExistence type="predicted"/>
<dbReference type="PANTHER" id="PTHR34821:SF2">
    <property type="entry name" value="INNER MEMBRANE PROTEIN YDCZ"/>
    <property type="match status" value="1"/>
</dbReference>
<dbReference type="InterPro" id="IPR006750">
    <property type="entry name" value="YdcZ"/>
</dbReference>
<feature type="transmembrane region" description="Helical" evidence="1">
    <location>
        <begin position="117"/>
        <end position="138"/>
    </location>
</feature>
<accession>A0ABX3J8K0</accession>
<comment type="caution">
    <text evidence="2">The sequence shown here is derived from an EMBL/GenBank/DDBJ whole genome shotgun (WGS) entry which is preliminary data.</text>
</comment>
<feature type="transmembrane region" description="Helical" evidence="1">
    <location>
        <begin position="244"/>
        <end position="264"/>
    </location>
</feature>
<evidence type="ECO:0000256" key="1">
    <source>
        <dbReference type="SAM" id="Phobius"/>
    </source>
</evidence>
<feature type="transmembrane region" description="Helical" evidence="1">
    <location>
        <begin position="50"/>
        <end position="71"/>
    </location>
</feature>
<keyword evidence="1" id="KW-0812">Transmembrane</keyword>
<keyword evidence="3" id="KW-1185">Reference proteome</keyword>